<evidence type="ECO:0000256" key="3">
    <source>
        <dbReference type="ARBA" id="ARBA00022630"/>
    </source>
</evidence>
<dbReference type="PRINTS" id="PR00411">
    <property type="entry name" value="PNDRDTASEI"/>
</dbReference>
<evidence type="ECO:0000256" key="2">
    <source>
        <dbReference type="ARBA" id="ARBA00006442"/>
    </source>
</evidence>
<dbReference type="Gene3D" id="3.30.390.30">
    <property type="match status" value="1"/>
</dbReference>
<keyword evidence="3" id="KW-0285">Flavoprotein</keyword>
<dbReference type="PANTHER" id="PTHR43429">
    <property type="entry name" value="PYRIDINE NUCLEOTIDE-DISULFIDE OXIDOREDUCTASE DOMAIN-CONTAINING"/>
    <property type="match status" value="1"/>
</dbReference>
<feature type="domain" description="NADH-rubredoxin oxidoreductase C-terminal" evidence="6">
    <location>
        <begin position="315"/>
        <end position="381"/>
    </location>
</feature>
<comment type="similarity">
    <text evidence="2">Belongs to the FAD-dependent oxidoreductase family.</text>
</comment>
<evidence type="ECO:0000313" key="7">
    <source>
        <dbReference type="EMBL" id="RIE06385.1"/>
    </source>
</evidence>
<name>A0A398CUT1_9BACT</name>
<evidence type="ECO:0000256" key="4">
    <source>
        <dbReference type="ARBA" id="ARBA00022827"/>
    </source>
</evidence>
<evidence type="ECO:0000259" key="5">
    <source>
        <dbReference type="Pfam" id="PF07992"/>
    </source>
</evidence>
<comment type="caution">
    <text evidence="7">The sequence shown here is derived from an EMBL/GenBank/DDBJ whole genome shotgun (WGS) entry which is preliminary data.</text>
</comment>
<gene>
    <name evidence="7" type="ORF">SMC7_02625</name>
</gene>
<accession>A0A398CUT1</accession>
<dbReference type="InterPro" id="IPR041575">
    <property type="entry name" value="Rubredoxin_C"/>
</dbReference>
<dbReference type="EMBL" id="QXIS01000014">
    <property type="protein sequence ID" value="RIE06385.1"/>
    <property type="molecule type" value="Genomic_DNA"/>
</dbReference>
<keyword evidence="8" id="KW-1185">Reference proteome</keyword>
<organism evidence="7 8">
    <name type="scientific">Candidatus Cryosericum terrychapinii</name>
    <dbReference type="NCBI Taxonomy" id="2290919"/>
    <lineage>
        <taxon>Bacteria</taxon>
        <taxon>Pseudomonadati</taxon>
        <taxon>Caldisericota/Cryosericota group</taxon>
        <taxon>Candidatus Cryosericota</taxon>
        <taxon>Candidatus Cryosericia</taxon>
        <taxon>Candidatus Cryosericales</taxon>
        <taxon>Candidatus Cryosericaceae</taxon>
        <taxon>Candidatus Cryosericum</taxon>
    </lineage>
</organism>
<evidence type="ECO:0000259" key="6">
    <source>
        <dbReference type="Pfam" id="PF18267"/>
    </source>
</evidence>
<reference evidence="7 8" key="1">
    <citation type="submission" date="2018-09" db="EMBL/GenBank/DDBJ databases">
        <title>Discovery and Ecogenomic Context for Candidatus Cryosericales, a Global Caldiserica Order Active in Thawing Permafrost.</title>
        <authorList>
            <person name="Martinez M.A."/>
            <person name="Woodcroft B.J."/>
            <person name="Ignacio Espinoza J.C."/>
            <person name="Zayed A."/>
            <person name="Singleton C.M."/>
            <person name="Boyd J."/>
            <person name="Li Y.-F."/>
            <person name="Purvine S."/>
            <person name="Maughan H."/>
            <person name="Hodgkins S.B."/>
            <person name="Anderson D."/>
            <person name="Sederholm M."/>
            <person name="Temperton B."/>
            <person name="Saleska S.R."/>
            <person name="Tyson G.W."/>
            <person name="Rich V.I."/>
        </authorList>
    </citation>
    <scope>NUCLEOTIDE SEQUENCE [LARGE SCALE GENOMIC DNA]</scope>
    <source>
        <strain evidence="7 8">SMC7</strain>
    </source>
</reference>
<dbReference type="Gene3D" id="3.50.50.60">
    <property type="entry name" value="FAD/NAD(P)-binding domain"/>
    <property type="match status" value="2"/>
</dbReference>
<sequence>MKYLIAGGWAAGTAAAQHLRKFDPSSDITVVDAESVAYYPRPDLIDYLAGRKSKGQLIVHATSWYSENRITLTSGRRIMHVHAMEHEAMLDDGIVLPYDRLLLANGATPFVPPLPGADQVGVFTLRTLDDADALLARIVPGATVVVVGGGLLGLEAARALAERGMKATVIEFAGRLLPNQLDERSAEMLVEYLQGLGVTALLGAESQQIVSGEHDAAGVLLKDGRIAQGEFVLFSTGVRPNVTVAREAGIATGRGVQVDDSMQTSAPDVYAAGDVVEHRGRVYGIVPPCLEQAKVAAQNMVSPGIATYEGSIMSSSLKTCGIDVLSMGNVNPTQEQHVQVIQAQGQQTYRKVVLENGIIVGVILYGTTNGTRQLQQAMRSHADLAAFQDRLTDLDWDFAGM</sequence>
<evidence type="ECO:0000313" key="8">
    <source>
        <dbReference type="Proteomes" id="UP000266328"/>
    </source>
</evidence>
<dbReference type="Pfam" id="PF07992">
    <property type="entry name" value="Pyr_redox_2"/>
    <property type="match status" value="1"/>
</dbReference>
<dbReference type="AlphaFoldDB" id="A0A398CUT1"/>
<dbReference type="Proteomes" id="UP000266328">
    <property type="component" value="Unassembled WGS sequence"/>
</dbReference>
<dbReference type="GO" id="GO:0016491">
    <property type="term" value="F:oxidoreductase activity"/>
    <property type="evidence" value="ECO:0007669"/>
    <property type="project" value="InterPro"/>
</dbReference>
<dbReference type="InterPro" id="IPR036188">
    <property type="entry name" value="FAD/NAD-bd_sf"/>
</dbReference>
<feature type="domain" description="FAD/NAD(P)-binding" evidence="5">
    <location>
        <begin position="2"/>
        <end position="292"/>
    </location>
</feature>
<dbReference type="PANTHER" id="PTHR43429:SF3">
    <property type="entry name" value="NITRITE REDUCTASE [NAD(P)H]"/>
    <property type="match status" value="1"/>
</dbReference>
<dbReference type="RefSeq" id="WP_119088829.1">
    <property type="nucleotide sequence ID" value="NZ_QXIS01000014.1"/>
</dbReference>
<dbReference type="OrthoDB" id="9768666at2"/>
<protein>
    <submittedName>
        <fullName evidence="7">NAD(P)/FAD-dependent oxidoreductase</fullName>
    </submittedName>
</protein>
<dbReference type="Pfam" id="PF18267">
    <property type="entry name" value="Rubredoxin_C"/>
    <property type="match status" value="1"/>
</dbReference>
<proteinExistence type="inferred from homology"/>
<dbReference type="PRINTS" id="PR00368">
    <property type="entry name" value="FADPNR"/>
</dbReference>
<dbReference type="InterPro" id="IPR016156">
    <property type="entry name" value="FAD/NAD-linked_Rdtase_dimer_sf"/>
</dbReference>
<dbReference type="InterPro" id="IPR023753">
    <property type="entry name" value="FAD/NAD-binding_dom"/>
</dbReference>
<keyword evidence="4" id="KW-0274">FAD</keyword>
<evidence type="ECO:0000256" key="1">
    <source>
        <dbReference type="ARBA" id="ARBA00001974"/>
    </source>
</evidence>
<comment type="cofactor">
    <cofactor evidence="1">
        <name>FAD</name>
        <dbReference type="ChEBI" id="CHEBI:57692"/>
    </cofactor>
</comment>
<dbReference type="SUPFAM" id="SSF51905">
    <property type="entry name" value="FAD/NAD(P)-binding domain"/>
    <property type="match status" value="1"/>
</dbReference>
<dbReference type="InterPro" id="IPR050260">
    <property type="entry name" value="FAD-bd_OxRdtase"/>
</dbReference>